<dbReference type="AlphaFoldDB" id="A0A378TEW8"/>
<dbReference type="SUPFAM" id="SSF54637">
    <property type="entry name" value="Thioesterase/thiol ester dehydrase-isomerase"/>
    <property type="match status" value="2"/>
</dbReference>
<dbReference type="Pfam" id="PF01575">
    <property type="entry name" value="MaoC_dehydratas"/>
    <property type="match status" value="1"/>
</dbReference>
<dbReference type="PANTHER" id="PTHR43437:SF3">
    <property type="entry name" value="HYDROXYACYL-THIOESTER DEHYDRATASE TYPE 2, MITOCHONDRIAL"/>
    <property type="match status" value="1"/>
</dbReference>
<accession>A0A378TEW8</accession>
<organism evidence="4 5">
    <name type="scientific">Mycolicibacterium tokaiense</name>
    <dbReference type="NCBI Taxonomy" id="39695"/>
    <lineage>
        <taxon>Bacteria</taxon>
        <taxon>Bacillati</taxon>
        <taxon>Actinomycetota</taxon>
        <taxon>Actinomycetes</taxon>
        <taxon>Mycobacteriales</taxon>
        <taxon>Mycobacteriaceae</taxon>
        <taxon>Mycolicibacterium</taxon>
    </lineage>
</organism>
<feature type="domain" description="MaoC-like" evidence="2">
    <location>
        <begin position="16"/>
        <end position="104"/>
    </location>
</feature>
<evidence type="ECO:0000313" key="5">
    <source>
        <dbReference type="Proteomes" id="UP000254978"/>
    </source>
</evidence>
<proteinExistence type="inferred from homology"/>
<dbReference type="Pfam" id="PF13452">
    <property type="entry name" value="FAS1_DH_region"/>
    <property type="match status" value="1"/>
</dbReference>
<keyword evidence="5" id="KW-1185">Reference proteome</keyword>
<sequence length="301" mass="33371">MSKTAVQLPRDFDVHTVTPSTEELLRWAAAVRDFSPIHFDADVARARGFERPVVHGPWKAAVLRGLLQGWLGPNAQIESFSARYLRPDSVGQPLHFGGQLTEVTVRPTGTEELRCTVWTRDSEGRVSVEGECVAEVNPAVGDRLPLERLRAAVKLGEDAGTFVYRVESNDVEHFLEAIGSRSLDHDPSQIPTIAPATYFAALDPVERRNLDLDSFLQDLPYPKTGGGNAFNEVEYERPIRVGEVIAVTTRYTEVYEKVGSRGTLLFRTRINEMRDTAGELVATSRCGHVLSFRLPGEGDAR</sequence>
<dbReference type="InterPro" id="IPR029069">
    <property type="entry name" value="HotDog_dom_sf"/>
</dbReference>
<dbReference type="RefSeq" id="WP_115278774.1">
    <property type="nucleotide sequence ID" value="NZ_AP022600.1"/>
</dbReference>
<dbReference type="InterPro" id="IPR050965">
    <property type="entry name" value="UPF0336/Enoyl-CoA_hydratase"/>
</dbReference>
<evidence type="ECO:0000259" key="3">
    <source>
        <dbReference type="Pfam" id="PF13452"/>
    </source>
</evidence>
<dbReference type="InterPro" id="IPR002539">
    <property type="entry name" value="MaoC-like_dom"/>
</dbReference>
<feature type="domain" description="FAS1-like dehydratase" evidence="3">
    <location>
        <begin position="156"/>
        <end position="283"/>
    </location>
</feature>
<dbReference type="EMBL" id="UGQT01000001">
    <property type="protein sequence ID" value="STZ59170.1"/>
    <property type="molecule type" value="Genomic_DNA"/>
</dbReference>
<gene>
    <name evidence="4" type="ORF">NCTC10821_02693</name>
</gene>
<comment type="similarity">
    <text evidence="1">Belongs to the enoyl-CoA hydratase/isomerase family.</text>
</comment>
<reference evidence="4 5" key="1">
    <citation type="submission" date="2018-06" db="EMBL/GenBank/DDBJ databases">
        <authorList>
            <consortium name="Pathogen Informatics"/>
            <person name="Doyle S."/>
        </authorList>
    </citation>
    <scope>NUCLEOTIDE SEQUENCE [LARGE SCALE GENOMIC DNA]</scope>
    <source>
        <strain evidence="4 5">NCTC10821</strain>
    </source>
</reference>
<dbReference type="PANTHER" id="PTHR43437">
    <property type="entry name" value="HYDROXYACYL-THIOESTER DEHYDRATASE TYPE 2, MITOCHONDRIAL-RELATED"/>
    <property type="match status" value="1"/>
</dbReference>
<dbReference type="OrthoDB" id="7183822at2"/>
<dbReference type="GO" id="GO:0006633">
    <property type="term" value="P:fatty acid biosynthetic process"/>
    <property type="evidence" value="ECO:0007669"/>
    <property type="project" value="TreeGrafter"/>
</dbReference>
<protein>
    <submittedName>
        <fullName evidence="4">MaoC-like protein</fullName>
    </submittedName>
</protein>
<dbReference type="GO" id="GO:0019171">
    <property type="term" value="F:(3R)-hydroxyacyl-[acyl-carrier-protein] dehydratase activity"/>
    <property type="evidence" value="ECO:0007669"/>
    <property type="project" value="TreeGrafter"/>
</dbReference>
<dbReference type="Proteomes" id="UP000254978">
    <property type="component" value="Unassembled WGS sequence"/>
</dbReference>
<evidence type="ECO:0000256" key="1">
    <source>
        <dbReference type="ARBA" id="ARBA00005254"/>
    </source>
</evidence>
<evidence type="ECO:0000259" key="2">
    <source>
        <dbReference type="Pfam" id="PF01575"/>
    </source>
</evidence>
<name>A0A378TEW8_9MYCO</name>
<dbReference type="Gene3D" id="3.10.129.10">
    <property type="entry name" value="Hotdog Thioesterase"/>
    <property type="match status" value="2"/>
</dbReference>
<evidence type="ECO:0000313" key="4">
    <source>
        <dbReference type="EMBL" id="STZ59170.1"/>
    </source>
</evidence>
<dbReference type="InterPro" id="IPR039569">
    <property type="entry name" value="FAS1-like_DH_region"/>
</dbReference>